<dbReference type="InterPro" id="IPR001005">
    <property type="entry name" value="SANT/Myb"/>
</dbReference>
<feature type="domain" description="Myb-like" evidence="8">
    <location>
        <begin position="9"/>
        <end position="61"/>
    </location>
</feature>
<reference evidence="10" key="1">
    <citation type="submission" date="2019-07" db="EMBL/GenBank/DDBJ databases">
        <authorList>
            <person name="Jiang C.-K."/>
            <person name="Rao G.-Y."/>
        </authorList>
    </citation>
    <scope>NUCLEOTIDE SEQUENCE</scope>
    <source>
        <strain evidence="10">Chongqing</strain>
    </source>
</reference>
<organism evidence="10">
    <name type="scientific">Selaginella moellendorffii</name>
    <name type="common">Spikemoss</name>
    <dbReference type="NCBI Taxonomy" id="88036"/>
    <lineage>
        <taxon>Eukaryota</taxon>
        <taxon>Viridiplantae</taxon>
        <taxon>Streptophyta</taxon>
        <taxon>Embryophyta</taxon>
        <taxon>Tracheophyta</taxon>
        <taxon>Lycopodiopsida</taxon>
        <taxon>Selaginellales</taxon>
        <taxon>Selaginellaceae</taxon>
        <taxon>Selaginella</taxon>
    </lineage>
</organism>
<evidence type="ECO:0000256" key="5">
    <source>
        <dbReference type="ARBA" id="ARBA00023163"/>
    </source>
</evidence>
<dbReference type="Gene3D" id="1.10.10.60">
    <property type="entry name" value="Homeodomain-like"/>
    <property type="match status" value="2"/>
</dbReference>
<evidence type="ECO:0000256" key="4">
    <source>
        <dbReference type="ARBA" id="ARBA00023125"/>
    </source>
</evidence>
<dbReference type="GO" id="GO:0005634">
    <property type="term" value="C:nucleus"/>
    <property type="evidence" value="ECO:0007669"/>
    <property type="project" value="UniProtKB-SubCell"/>
</dbReference>
<dbReference type="EMBL" id="MN199014">
    <property type="protein sequence ID" value="QIN53290.1"/>
    <property type="molecule type" value="mRNA"/>
</dbReference>
<sequence>MGRHSCCQKQKLKKGLWSPEEDEKLVRYITKYGHGCWSAVPKQAGLQRCGKSCRLRWINYLRPDLKRGVFSATEEKLIIELHAVLGNRWSQIATQLPGRTDNEIKNYWNTCIKKKLKQIGIDPNTHRPLDEAGLAVASTGSASPAASMDMNVSVECNLHHRTTTLYPCAFEDILFNPTCTTPSIGVGRHHLLKLQALEGSSSSSSSSSSSNIHLTDSLVEKFLASGLDHTRQPSASSYSCYDSALISSSYDNELHMLQGHGPGDQRQPDPCLFSFLAAAEEGFGMVSSRGGLAYYGDSFNSREAVAAAAAGAGSNTASSSSATATGGEEVEADEHSNVVQWCELMPVSFAVHEFEKCHDQEVALKQEDPGQSLCWSQQAAMGMGVGMCMSPELERIAAVIDEM</sequence>
<evidence type="ECO:0000259" key="8">
    <source>
        <dbReference type="PROSITE" id="PS50090"/>
    </source>
</evidence>
<keyword evidence="6" id="KW-0539">Nucleus</keyword>
<name>A0A6G8MUX6_SELML</name>
<comment type="subcellular location">
    <subcellularLocation>
        <location evidence="1">Nucleus</location>
    </subcellularLocation>
</comment>
<evidence type="ECO:0000256" key="2">
    <source>
        <dbReference type="ARBA" id="ARBA00022737"/>
    </source>
</evidence>
<evidence type="ECO:0000313" key="10">
    <source>
        <dbReference type="EMBL" id="QIN53290.1"/>
    </source>
</evidence>
<keyword evidence="2" id="KW-0677">Repeat</keyword>
<feature type="compositionally biased region" description="Low complexity" evidence="7">
    <location>
        <begin position="312"/>
        <end position="327"/>
    </location>
</feature>
<dbReference type="SMART" id="SM00717">
    <property type="entry name" value="SANT"/>
    <property type="match status" value="2"/>
</dbReference>
<feature type="domain" description="HTH myb-type" evidence="9">
    <location>
        <begin position="66"/>
        <end position="116"/>
    </location>
</feature>
<dbReference type="FunFam" id="1.10.10.60:FF:000394">
    <property type="entry name" value="MYB transcription factor"/>
    <property type="match status" value="1"/>
</dbReference>
<dbReference type="Pfam" id="PF00249">
    <property type="entry name" value="Myb_DNA-binding"/>
    <property type="match status" value="2"/>
</dbReference>
<dbReference type="PANTHER" id="PTHR47997">
    <property type="entry name" value="MYB DOMAIN PROTEIN 55"/>
    <property type="match status" value="1"/>
</dbReference>
<evidence type="ECO:0000256" key="3">
    <source>
        <dbReference type="ARBA" id="ARBA00023015"/>
    </source>
</evidence>
<dbReference type="GO" id="GO:0000976">
    <property type="term" value="F:transcription cis-regulatory region binding"/>
    <property type="evidence" value="ECO:0007669"/>
    <property type="project" value="UniProtKB-ARBA"/>
</dbReference>
<dbReference type="FunFam" id="1.10.10.60:FF:000047">
    <property type="entry name" value="Myb transcription factor"/>
    <property type="match status" value="1"/>
</dbReference>
<feature type="domain" description="HTH myb-type" evidence="9">
    <location>
        <begin position="9"/>
        <end position="65"/>
    </location>
</feature>
<feature type="domain" description="Myb-like" evidence="8">
    <location>
        <begin position="62"/>
        <end position="112"/>
    </location>
</feature>
<dbReference type="CDD" id="cd00167">
    <property type="entry name" value="SANT"/>
    <property type="match status" value="2"/>
</dbReference>
<keyword evidence="3" id="KW-0805">Transcription regulation</keyword>
<dbReference type="AlphaFoldDB" id="A0A6G8MUX6"/>
<dbReference type="PROSITE" id="PS50090">
    <property type="entry name" value="MYB_LIKE"/>
    <property type="match status" value="2"/>
</dbReference>
<evidence type="ECO:0000259" key="9">
    <source>
        <dbReference type="PROSITE" id="PS51294"/>
    </source>
</evidence>
<evidence type="ECO:0000256" key="6">
    <source>
        <dbReference type="ARBA" id="ARBA00023242"/>
    </source>
</evidence>
<keyword evidence="5" id="KW-0804">Transcription</keyword>
<accession>A0A6G8MUX6</accession>
<dbReference type="PANTHER" id="PTHR47997:SF83">
    <property type="match status" value="1"/>
</dbReference>
<feature type="region of interest" description="Disordered" evidence="7">
    <location>
        <begin position="312"/>
        <end position="332"/>
    </location>
</feature>
<dbReference type="SUPFAM" id="SSF46689">
    <property type="entry name" value="Homeodomain-like"/>
    <property type="match status" value="1"/>
</dbReference>
<evidence type="ECO:0000256" key="1">
    <source>
        <dbReference type="ARBA" id="ARBA00004123"/>
    </source>
</evidence>
<protein>
    <submittedName>
        <fullName evidence="10">R2R3-MYB transcription factor</fullName>
    </submittedName>
</protein>
<evidence type="ECO:0000256" key="7">
    <source>
        <dbReference type="SAM" id="MobiDB-lite"/>
    </source>
</evidence>
<proteinExistence type="evidence at transcript level"/>
<dbReference type="PROSITE" id="PS51294">
    <property type="entry name" value="HTH_MYB"/>
    <property type="match status" value="2"/>
</dbReference>
<dbReference type="InterPro" id="IPR017930">
    <property type="entry name" value="Myb_dom"/>
</dbReference>
<dbReference type="InterPro" id="IPR009057">
    <property type="entry name" value="Homeodomain-like_sf"/>
</dbReference>
<keyword evidence="4" id="KW-0238">DNA-binding</keyword>
<dbReference type="InterPro" id="IPR051953">
    <property type="entry name" value="Plant_SW-associated_TFs"/>
</dbReference>